<reference evidence="9 10" key="1">
    <citation type="journal article" date="2003" name="Nature">
        <title>The genome of a motile marine Synechococcus.</title>
        <authorList>
            <person name="Palenik B."/>
            <person name="Brahamsha B."/>
            <person name="Larimer F."/>
            <person name="Land M."/>
            <person name="Hauser L."/>
            <person name="Chain P."/>
            <person name="Lamerdin J."/>
            <person name="Regala W."/>
            <person name="Allen E.A."/>
            <person name="McCarren J."/>
            <person name="Paulsen I."/>
            <person name="Dufresne A."/>
            <person name="Partensky F."/>
            <person name="Webb E."/>
            <person name="Waterbury J."/>
        </authorList>
    </citation>
    <scope>NUCLEOTIDE SEQUENCE [LARGE SCALE GENOMIC DNA]</scope>
    <source>
        <strain evidence="9 10">WH8102</strain>
    </source>
</reference>
<feature type="transmembrane region" description="Helical" evidence="8">
    <location>
        <begin position="45"/>
        <end position="73"/>
    </location>
</feature>
<dbReference type="STRING" id="84588.SYNW0845"/>
<dbReference type="AlphaFoldDB" id="Q7U7Y3"/>
<evidence type="ECO:0000256" key="1">
    <source>
        <dbReference type="ARBA" id="ARBA00004651"/>
    </source>
</evidence>
<dbReference type="InterPro" id="IPR038770">
    <property type="entry name" value="Na+/solute_symporter_sf"/>
</dbReference>
<keyword evidence="4" id="KW-1003">Cell membrane</keyword>
<feature type="transmembrane region" description="Helical" evidence="8">
    <location>
        <begin position="277"/>
        <end position="301"/>
    </location>
</feature>
<dbReference type="HOGENOM" id="CLU_911725_0_0_3"/>
<feature type="transmembrane region" description="Helical" evidence="8">
    <location>
        <begin position="245"/>
        <end position="265"/>
    </location>
</feature>
<evidence type="ECO:0000256" key="8">
    <source>
        <dbReference type="SAM" id="Phobius"/>
    </source>
</evidence>
<evidence type="ECO:0000256" key="7">
    <source>
        <dbReference type="ARBA" id="ARBA00023136"/>
    </source>
</evidence>
<dbReference type="eggNOG" id="COG0679">
    <property type="taxonomic scope" value="Bacteria"/>
</dbReference>
<dbReference type="InterPro" id="IPR004776">
    <property type="entry name" value="Mem_transp_PIN-like"/>
</dbReference>
<feature type="transmembrane region" description="Helical" evidence="8">
    <location>
        <begin position="85"/>
        <end position="105"/>
    </location>
</feature>
<dbReference type="GO" id="GO:0005886">
    <property type="term" value="C:plasma membrane"/>
    <property type="evidence" value="ECO:0007669"/>
    <property type="project" value="UniProtKB-SubCell"/>
</dbReference>
<dbReference type="Pfam" id="PF03547">
    <property type="entry name" value="Mem_trans"/>
    <property type="match status" value="1"/>
</dbReference>
<comment type="similarity">
    <text evidence="2">Belongs to the auxin efflux carrier (TC 2.A.69) family.</text>
</comment>
<dbReference type="PANTHER" id="PTHR36838">
    <property type="entry name" value="AUXIN EFFLUX CARRIER FAMILY PROTEIN"/>
    <property type="match status" value="1"/>
</dbReference>
<keyword evidence="3" id="KW-0813">Transport</keyword>
<dbReference type="RefSeq" id="WP_011127710.1">
    <property type="nucleotide sequence ID" value="NC_005070.1"/>
</dbReference>
<evidence type="ECO:0000256" key="2">
    <source>
        <dbReference type="ARBA" id="ARBA00010145"/>
    </source>
</evidence>
<evidence type="ECO:0000256" key="6">
    <source>
        <dbReference type="ARBA" id="ARBA00022989"/>
    </source>
</evidence>
<keyword evidence="10" id="KW-1185">Reference proteome</keyword>
<dbReference type="Gene3D" id="1.20.1530.20">
    <property type="match status" value="1"/>
</dbReference>
<keyword evidence="5 8" id="KW-0812">Transmembrane</keyword>
<dbReference type="PANTHER" id="PTHR36838:SF1">
    <property type="entry name" value="SLR1864 PROTEIN"/>
    <property type="match status" value="1"/>
</dbReference>
<dbReference type="KEGG" id="syw:SYNW0845"/>
<dbReference type="GO" id="GO:0055085">
    <property type="term" value="P:transmembrane transport"/>
    <property type="evidence" value="ECO:0007669"/>
    <property type="project" value="InterPro"/>
</dbReference>
<evidence type="ECO:0000256" key="4">
    <source>
        <dbReference type="ARBA" id="ARBA00022475"/>
    </source>
</evidence>
<name>Q7U7Y3_PARMW</name>
<feature type="transmembrane region" description="Helical" evidence="8">
    <location>
        <begin position="221"/>
        <end position="239"/>
    </location>
</feature>
<dbReference type="Proteomes" id="UP000001422">
    <property type="component" value="Chromosome"/>
</dbReference>
<protein>
    <submittedName>
        <fullName evidence="9">Possible AEC transporter family</fullName>
    </submittedName>
</protein>
<accession>Q7U7Y3</accession>
<keyword evidence="7 8" id="KW-0472">Membrane</keyword>
<gene>
    <name evidence="9" type="ordered locus">SYNW0845</name>
</gene>
<organism evidence="9 10">
    <name type="scientific">Parasynechococcus marenigrum (strain WH8102)</name>
    <dbReference type="NCBI Taxonomy" id="84588"/>
    <lineage>
        <taxon>Bacteria</taxon>
        <taxon>Bacillati</taxon>
        <taxon>Cyanobacteriota</taxon>
        <taxon>Cyanophyceae</taxon>
        <taxon>Synechococcales</taxon>
        <taxon>Prochlorococcaceae</taxon>
        <taxon>Parasynechococcus</taxon>
        <taxon>Parasynechococcus marenigrum</taxon>
    </lineage>
</organism>
<evidence type="ECO:0000313" key="9">
    <source>
        <dbReference type="EMBL" id="CAE07360.1"/>
    </source>
</evidence>
<feature type="transmembrane region" description="Helical" evidence="8">
    <location>
        <begin position="117"/>
        <end position="137"/>
    </location>
</feature>
<sequence>MLRFLLELLPALLLGFWGGRRYPTLSGRLAMPLVRFGVPISVMGLLLRGGLGGEMVVAAVLAVLAIALVLLLAHRLPGFNGLQRSSLRLGSCIGNTAYVGIPLALAFLPSEALPISIGYDLGATLLTWSLGPMFIGAAPLGRSPLWSHWFINLSSSPATRGLLGALLVQWTPWSSVVAEALWWPSRAVIVVALVVVGMRLGSLSRDAVSLSPTRLGLVQALVVKLGLYPGLLLLLGFVLPLNPLMIQAITLQGAAPTAISLLLIAESVGVDQERAAGLVFWSTVLSLITASLWGTALSLLMPSGG</sequence>
<proteinExistence type="inferred from homology"/>
<feature type="transmembrane region" description="Helical" evidence="8">
    <location>
        <begin position="149"/>
        <end position="168"/>
    </location>
</feature>
<feature type="transmembrane region" description="Helical" evidence="8">
    <location>
        <begin position="180"/>
        <end position="200"/>
    </location>
</feature>
<evidence type="ECO:0000256" key="5">
    <source>
        <dbReference type="ARBA" id="ARBA00022692"/>
    </source>
</evidence>
<evidence type="ECO:0000313" key="10">
    <source>
        <dbReference type="Proteomes" id="UP000001422"/>
    </source>
</evidence>
<keyword evidence="6 8" id="KW-1133">Transmembrane helix</keyword>
<dbReference type="EMBL" id="BX569691">
    <property type="protein sequence ID" value="CAE07360.1"/>
    <property type="molecule type" value="Genomic_DNA"/>
</dbReference>
<evidence type="ECO:0000256" key="3">
    <source>
        <dbReference type="ARBA" id="ARBA00022448"/>
    </source>
</evidence>
<comment type="subcellular location">
    <subcellularLocation>
        <location evidence="1">Cell membrane</location>
        <topology evidence="1">Multi-pass membrane protein</topology>
    </subcellularLocation>
</comment>